<dbReference type="PANTHER" id="PTHR19920:SF0">
    <property type="entry name" value="CYTOSOLIC IRON-SULFUR PROTEIN ASSEMBLY PROTEIN CIAO1-RELATED"/>
    <property type="match status" value="1"/>
</dbReference>
<dbReference type="PANTHER" id="PTHR19920">
    <property type="entry name" value="WD40 PROTEIN CIAO1"/>
    <property type="match status" value="1"/>
</dbReference>
<dbReference type="InterPro" id="IPR036322">
    <property type="entry name" value="WD40_repeat_dom_sf"/>
</dbReference>
<dbReference type="OrthoDB" id="284782at2759"/>
<dbReference type="RefSeq" id="XP_009265201.1">
    <property type="nucleotide sequence ID" value="XM_009266926.1"/>
</dbReference>
<dbReference type="VEuPathDB" id="MicrosporidiaDB:EROM_090880"/>
<dbReference type="SMART" id="SM00320">
    <property type="entry name" value="WD40"/>
    <property type="match status" value="4"/>
</dbReference>
<evidence type="ECO:0000313" key="2">
    <source>
        <dbReference type="Proteomes" id="UP000010094"/>
    </source>
</evidence>
<organism evidence="1 2">
    <name type="scientific">Encephalitozoon romaleae (strain SJ-2008)</name>
    <name type="common">Microsporidian parasite</name>
    <dbReference type="NCBI Taxonomy" id="1178016"/>
    <lineage>
        <taxon>Eukaryota</taxon>
        <taxon>Fungi</taxon>
        <taxon>Fungi incertae sedis</taxon>
        <taxon>Microsporidia</taxon>
        <taxon>Unikaryonidae</taxon>
        <taxon>Encephalitozoon</taxon>
    </lineage>
</organism>
<evidence type="ECO:0000313" key="1">
    <source>
        <dbReference type="EMBL" id="AFN83704.1"/>
    </source>
</evidence>
<name>I7APE8_ENCRO</name>
<evidence type="ECO:0008006" key="3">
    <source>
        <dbReference type="Google" id="ProtNLM"/>
    </source>
</evidence>
<protein>
    <recommendedName>
        <fullName evidence="3">WD40 domain-containing protein</fullName>
    </recommendedName>
</protein>
<dbReference type="EMBL" id="CP003527">
    <property type="protein sequence ID" value="AFN83704.1"/>
    <property type="molecule type" value="Genomic_DNA"/>
</dbReference>
<dbReference type="GO" id="GO:0016226">
    <property type="term" value="P:iron-sulfur cluster assembly"/>
    <property type="evidence" value="ECO:0007669"/>
    <property type="project" value="TreeGrafter"/>
</dbReference>
<dbReference type="HOGENOM" id="CLU_087330_0_0_1"/>
<dbReference type="Pfam" id="PF00400">
    <property type="entry name" value="WD40"/>
    <property type="match status" value="2"/>
</dbReference>
<dbReference type="AlphaFoldDB" id="I7APE8"/>
<keyword evidence="2" id="KW-1185">Reference proteome</keyword>
<dbReference type="InterPro" id="IPR001680">
    <property type="entry name" value="WD40_rpt"/>
</dbReference>
<dbReference type="SUPFAM" id="SSF50978">
    <property type="entry name" value="WD40 repeat-like"/>
    <property type="match status" value="1"/>
</dbReference>
<proteinExistence type="predicted"/>
<dbReference type="Gene3D" id="2.130.10.10">
    <property type="entry name" value="YVTN repeat-like/Quinoprotein amine dehydrogenase"/>
    <property type="match status" value="1"/>
</dbReference>
<accession>I7APE8</accession>
<dbReference type="Proteomes" id="UP000010094">
    <property type="component" value="Chromosome IXb"/>
</dbReference>
<dbReference type="GeneID" id="20564312"/>
<sequence>MRYRVTSKRLNEKILAVHSNGAVYTGGTSRTLTNQDTGEVMCKTQKSIRSIASHGKYMCCGSYDCTAVLFCDGNVVDVIEGPDTEVKCVAFSEDGKYLAMATRGKSVWVVRIDGEIEIDEIIEDHLHDVKGCIFHGGFLFTYGYDNTVKVYDRFDYDDSWELVQSIDEGSTVWCVIFHEGRMICTTEEGMVNSYILRNGWELEISKRLSMFPIYSVCSVGRHMAYTLNRSSIGIIDTDLSIVTSIENVHEDFINGIAYDAGKDRIISGGDDGILNIIEPF</sequence>
<gene>
    <name evidence="1" type="ordered locus">EROM_090880</name>
</gene>
<dbReference type="KEGG" id="ero:EROM_090880"/>
<dbReference type="InterPro" id="IPR015943">
    <property type="entry name" value="WD40/YVTN_repeat-like_dom_sf"/>
</dbReference>
<dbReference type="GO" id="GO:0097361">
    <property type="term" value="C:cytosolic [4Fe-4S] assembly targeting complex"/>
    <property type="evidence" value="ECO:0007669"/>
    <property type="project" value="TreeGrafter"/>
</dbReference>
<reference evidence="1" key="1">
    <citation type="journal article" date="2012" name="Proc. Natl. Acad. Sci. U.S.A.">
        <title>Gain and loss of multiple functionally related, horizontally transferred genes in the reduced genomes of two microsporidian parasites.</title>
        <authorList>
            <person name="Pombert J.-F."/>
            <person name="Selman M."/>
            <person name="Burki F."/>
            <person name="Bardell F.T."/>
            <person name="Farinelli L."/>
            <person name="Solter L.F."/>
            <person name="Whitman D.W."/>
            <person name="Weiss L.M."/>
            <person name="Corradi N."/>
            <person name="Keeling P.J."/>
        </authorList>
    </citation>
    <scope>NUCLEOTIDE SEQUENCE [LARGE SCALE GENOMIC DNA]</scope>
    <source>
        <strain evidence="1">SJ-2008</strain>
    </source>
</reference>